<dbReference type="PANTHER" id="PTHR47273:SF6">
    <property type="entry name" value="POLLEN OLE E 1 ALLERGEN AND EXTENSIN FAMILY PROTEIN"/>
    <property type="match status" value="1"/>
</dbReference>
<protein>
    <recommendedName>
        <fullName evidence="4">Pollen Ole e 1 allergen and extensin family protein</fullName>
    </recommendedName>
</protein>
<evidence type="ECO:0008006" key="4">
    <source>
        <dbReference type="Google" id="ProtNLM"/>
    </source>
</evidence>
<dbReference type="EMBL" id="CACVBM020001054">
    <property type="protein sequence ID" value="CAA7027350.1"/>
    <property type="molecule type" value="Genomic_DNA"/>
</dbReference>
<gene>
    <name evidence="2" type="ORF">MERR_LOCUS14585</name>
</gene>
<accession>A0A6D2IBI1</accession>
<dbReference type="OrthoDB" id="744797at2759"/>
<comment type="caution">
    <text evidence="2">The sequence shown here is derived from an EMBL/GenBank/DDBJ whole genome shotgun (WGS) entry which is preliminary data.</text>
</comment>
<feature type="chain" id="PRO_5025337928" description="Pollen Ole e 1 allergen and extensin family protein" evidence="1">
    <location>
        <begin position="22"/>
        <end position="158"/>
    </location>
</feature>
<evidence type="ECO:0000313" key="3">
    <source>
        <dbReference type="Proteomes" id="UP000467841"/>
    </source>
</evidence>
<sequence>MEMRFLFRGLTLVLLMAFGEAVGDRLRWSRKDMVEMAGYGELKLSSVLLTASLLSSSDDPIPGVTVGIKCHTGFRRRRSKWIKAVTNEFGQVVMDLPSHLHAIPDLHKACSIRPLSVPKPYHQCSPKIHRGIIKLVSSSNGSRVYTAGNITLHREPCK</sequence>
<evidence type="ECO:0000313" key="2">
    <source>
        <dbReference type="EMBL" id="CAA7027350.1"/>
    </source>
</evidence>
<dbReference type="PANTHER" id="PTHR47273">
    <property type="entry name" value="EXPRESSED PROTEIN"/>
    <property type="match status" value="1"/>
</dbReference>
<keyword evidence="1" id="KW-0732">Signal</keyword>
<keyword evidence="3" id="KW-1185">Reference proteome</keyword>
<name>A0A6D2IBI1_9BRAS</name>
<dbReference type="Proteomes" id="UP000467841">
    <property type="component" value="Unassembled WGS sequence"/>
</dbReference>
<evidence type="ECO:0000256" key="1">
    <source>
        <dbReference type="SAM" id="SignalP"/>
    </source>
</evidence>
<dbReference type="AlphaFoldDB" id="A0A6D2IBI1"/>
<organism evidence="2 3">
    <name type="scientific">Microthlaspi erraticum</name>
    <dbReference type="NCBI Taxonomy" id="1685480"/>
    <lineage>
        <taxon>Eukaryota</taxon>
        <taxon>Viridiplantae</taxon>
        <taxon>Streptophyta</taxon>
        <taxon>Embryophyta</taxon>
        <taxon>Tracheophyta</taxon>
        <taxon>Spermatophyta</taxon>
        <taxon>Magnoliopsida</taxon>
        <taxon>eudicotyledons</taxon>
        <taxon>Gunneridae</taxon>
        <taxon>Pentapetalae</taxon>
        <taxon>rosids</taxon>
        <taxon>malvids</taxon>
        <taxon>Brassicales</taxon>
        <taxon>Brassicaceae</taxon>
        <taxon>Coluteocarpeae</taxon>
        <taxon>Microthlaspi</taxon>
    </lineage>
</organism>
<reference evidence="2" key="1">
    <citation type="submission" date="2020-01" db="EMBL/GenBank/DDBJ databases">
        <authorList>
            <person name="Mishra B."/>
        </authorList>
    </citation>
    <scope>NUCLEOTIDE SEQUENCE [LARGE SCALE GENOMIC DNA]</scope>
</reference>
<feature type="signal peptide" evidence="1">
    <location>
        <begin position="1"/>
        <end position="21"/>
    </location>
</feature>
<proteinExistence type="predicted"/>